<protein>
    <submittedName>
        <fullName evidence="2">G9259 protein</fullName>
    </submittedName>
</protein>
<keyword evidence="1" id="KW-0812">Transmembrane</keyword>
<reference evidence="2 3" key="1">
    <citation type="submission" date="2024-06" db="EMBL/GenBank/DDBJ databases">
        <authorList>
            <person name="Kraege A."/>
            <person name="Thomma B."/>
        </authorList>
    </citation>
    <scope>NUCLEOTIDE SEQUENCE [LARGE SCALE GENOMIC DNA]</scope>
</reference>
<feature type="transmembrane region" description="Helical" evidence="1">
    <location>
        <begin position="56"/>
        <end position="77"/>
    </location>
</feature>
<keyword evidence="1" id="KW-1133">Transmembrane helix</keyword>
<evidence type="ECO:0000313" key="2">
    <source>
        <dbReference type="EMBL" id="CAL5226410.1"/>
    </source>
</evidence>
<name>A0ABP1G519_9CHLO</name>
<comment type="caution">
    <text evidence="2">The sequence shown here is derived from an EMBL/GenBank/DDBJ whole genome shotgun (WGS) entry which is preliminary data.</text>
</comment>
<dbReference type="Proteomes" id="UP001497392">
    <property type="component" value="Unassembled WGS sequence"/>
</dbReference>
<evidence type="ECO:0000313" key="3">
    <source>
        <dbReference type="Proteomes" id="UP001497392"/>
    </source>
</evidence>
<keyword evidence="1" id="KW-0472">Membrane</keyword>
<accession>A0ABP1G519</accession>
<evidence type="ECO:0000256" key="1">
    <source>
        <dbReference type="SAM" id="Phobius"/>
    </source>
</evidence>
<proteinExistence type="predicted"/>
<gene>
    <name evidence="2" type="primary">g9259</name>
    <name evidence="2" type="ORF">VP750_LOCUS8316</name>
</gene>
<feature type="transmembrane region" description="Helical" evidence="1">
    <location>
        <begin position="26"/>
        <end position="44"/>
    </location>
</feature>
<keyword evidence="3" id="KW-1185">Reference proteome</keyword>
<organism evidence="2 3">
    <name type="scientific">Coccomyxa viridis</name>
    <dbReference type="NCBI Taxonomy" id="1274662"/>
    <lineage>
        <taxon>Eukaryota</taxon>
        <taxon>Viridiplantae</taxon>
        <taxon>Chlorophyta</taxon>
        <taxon>core chlorophytes</taxon>
        <taxon>Trebouxiophyceae</taxon>
        <taxon>Trebouxiophyceae incertae sedis</taxon>
        <taxon>Coccomyxaceae</taxon>
        <taxon>Coccomyxa</taxon>
    </lineage>
</organism>
<sequence>MDLRHEDDEGIEVIIIDSLSDGREDLLVTGMAAAVTIATLLVSARRLAKLDVRRCALVFSTTAAILLTLQVFAPAVAAKARRSMGLGLGLGSTGFAGIEAFDEDARFVRMNNVLYSGDIVIISSPSTATAAAPTTGTAVAVVTSGASTTSTTTTAGGTPAVYFQRNVTSNEIIMGPALDGGIQTNLSKLRIEATDHDPQVLKPIKFGDTVFIKHNANVNNENTALFVKISDTLLSHQTGDLFNTFILSNPSNASDTSYVQPGQDVVISNQASGGIGAGYMVIGTDSKITNKAAGVTDASKFNIGLERVVELGDMQLCICVSETLYP</sequence>
<dbReference type="EMBL" id="CAXHTA020000016">
    <property type="protein sequence ID" value="CAL5226410.1"/>
    <property type="molecule type" value="Genomic_DNA"/>
</dbReference>